<reference evidence="6 7" key="1">
    <citation type="submission" date="2024-09" db="EMBL/GenBank/DDBJ databases">
        <authorList>
            <person name="Sun Q."/>
            <person name="Mori K."/>
        </authorList>
    </citation>
    <scope>NUCLEOTIDE SEQUENCE [LARGE SCALE GENOMIC DNA]</scope>
    <source>
        <strain evidence="6 7">KCTC 23315</strain>
    </source>
</reference>
<dbReference type="Gene3D" id="3.30.565.10">
    <property type="entry name" value="Histidine kinase-like ATPase, C-terminal domain"/>
    <property type="match status" value="1"/>
</dbReference>
<keyword evidence="7" id="KW-1185">Reference proteome</keyword>
<evidence type="ECO:0000256" key="3">
    <source>
        <dbReference type="SAM" id="Phobius"/>
    </source>
</evidence>
<dbReference type="SMART" id="SM00065">
    <property type="entry name" value="GAF"/>
    <property type="match status" value="1"/>
</dbReference>
<name>A0ABV6BDT0_9GAMM</name>
<dbReference type="Pfam" id="PF07695">
    <property type="entry name" value="7TMR-DISM_7TM"/>
    <property type="match status" value="1"/>
</dbReference>
<dbReference type="PANTHER" id="PTHR43395:SF10">
    <property type="entry name" value="CHEMOTAXIS PROTEIN CHEA"/>
    <property type="match status" value="1"/>
</dbReference>
<accession>A0ABV6BDT0</accession>
<dbReference type="InterPro" id="IPR029016">
    <property type="entry name" value="GAF-like_dom_sf"/>
</dbReference>
<evidence type="ECO:0000313" key="7">
    <source>
        <dbReference type="Proteomes" id="UP001589813"/>
    </source>
</evidence>
<dbReference type="PROSITE" id="PS50109">
    <property type="entry name" value="HIS_KIN"/>
    <property type="match status" value="1"/>
</dbReference>
<gene>
    <name evidence="6" type="ORF">ACFFJP_12125</name>
</gene>
<dbReference type="RefSeq" id="WP_377244158.1">
    <property type="nucleotide sequence ID" value="NZ_JBHLXP010000003.1"/>
</dbReference>
<dbReference type="InterPro" id="IPR011623">
    <property type="entry name" value="7TMR_DISM_rcpt_extracell_dom1"/>
</dbReference>
<comment type="caution">
    <text evidence="6">The sequence shown here is derived from an EMBL/GenBank/DDBJ whole genome shotgun (WGS) entry which is preliminary data.</text>
</comment>
<dbReference type="Pfam" id="PF13185">
    <property type="entry name" value="GAF_2"/>
    <property type="match status" value="1"/>
</dbReference>
<dbReference type="PANTHER" id="PTHR43395">
    <property type="entry name" value="SENSOR HISTIDINE KINASE CHEA"/>
    <property type="match status" value="1"/>
</dbReference>
<dbReference type="InterPro" id="IPR003594">
    <property type="entry name" value="HATPase_dom"/>
</dbReference>
<sequence>MKALMPAYALVWGLCWLLLSFTPLPLHAGPATDFRVLVLEDPSKKMAPDDVVQAFQAGQFQHLPGQHFSAGYSQSVFWLWWQPKTAPPAGAGQFYLNLDYPLLQSALFYGVTFADVTAASQVQLLGQTGSKLPASSRSVYSTSHYFALPPDSVKISGYLIRIESQTSLSVPISLVTENEFIAEQRNSHLWYGFIIGTLTLLIFYNLFVACSIREAANAIYLLFLTALLFVFVSVSGIASTYISAKLGGELLWLLPCTLHLVSISSYLFAKQYFQHSLLPAAFQQILQIGSWLSAALLLTVWLDYQVAMMLAMLNALLMVLLLFVLAGVAFAHKVTGAPLFFLGKVFLLAGGFIQFAKTVALIPATGLTEYILFLGVILEAIVLSGGLALRTRTLEQEQAQTRAELLNIQQTSLQELTNLNQVLAKEVHEKTQSEAIQKALFSINELAAGNDDMHTFLFHVHQIVGNLMFARNFYVALYHPSQQSVQFAYFADEMDKDLPHPDEQIPAQRLAGSWTMWVIEHGESLFGDCQQIEQKTGLAATFGSIAKCWLGIPLRDEQGVMGVLVVQIYHDQPGYTLQERKLLDFVSQHISSAVQRKQYRSLLELQVQERTQALSDSLASLKQMHQQLSLIHQENQTHLHQVQTLLDNTGQGFLTCNQRLEIQPSFSKECLNIFQSTTLTGSVVDLLAKDQPSLHALLTEVLTEVLQPDQSPAMVTTFLSLLPAQLSLHERLYQLEYKRLTADSLMVILSDITEKTRLAAALQQQQEQAAFIVYALNHPDEVRQVLLSFQHFLQTAGSRSQLLMTPDDLTGLYRHIHTFKSLLAQIRCPALPAALHQIEDGLQNLLESTSAQYSAQESVPFELLDSQLQAALQLLERQLPAHLFDTDPHLPLPRQLHQDVVQFLEHHHSVLAQQLKAVQFQSFSSLLRPHFEMAQILAQSQGKLLSAIRLTGEDPRVDTEFYQPLFQVLVHLFRNAVDHGIEPPALRIAQGKPAVADLQCQLQQVDQGLQLSIRDNGRGLQLEKVRQKAVALQLVGQTESQQLSPAELAQFIFADALSTKDDVSALSGRGIGLSAVRQQLLQFGARIEVDSVAGEGCTFRIWLPIRPEVMHFVAAAG</sequence>
<proteinExistence type="predicted"/>
<feature type="chain" id="PRO_5045455085" description="histidine kinase" evidence="4">
    <location>
        <begin position="29"/>
        <end position="1117"/>
    </location>
</feature>
<dbReference type="Gene3D" id="2.60.40.2380">
    <property type="match status" value="1"/>
</dbReference>
<keyword evidence="3" id="KW-1133">Transmembrane helix</keyword>
<dbReference type="InterPro" id="IPR051315">
    <property type="entry name" value="Bact_Chemotaxis_CheA"/>
</dbReference>
<dbReference type="Pfam" id="PF02518">
    <property type="entry name" value="HATPase_c"/>
    <property type="match status" value="1"/>
</dbReference>
<dbReference type="SMART" id="SM00387">
    <property type="entry name" value="HATPase_c"/>
    <property type="match status" value="1"/>
</dbReference>
<feature type="transmembrane region" description="Helical" evidence="3">
    <location>
        <begin position="339"/>
        <end position="364"/>
    </location>
</feature>
<dbReference type="InterPro" id="IPR005467">
    <property type="entry name" value="His_kinase_dom"/>
</dbReference>
<dbReference type="EMBL" id="JBHLXP010000003">
    <property type="protein sequence ID" value="MFC0049034.1"/>
    <property type="molecule type" value="Genomic_DNA"/>
</dbReference>
<feature type="transmembrane region" description="Helical" evidence="3">
    <location>
        <begin position="308"/>
        <end position="332"/>
    </location>
</feature>
<keyword evidence="3" id="KW-0472">Membrane</keyword>
<keyword evidence="3" id="KW-0812">Transmembrane</keyword>
<dbReference type="Proteomes" id="UP001589813">
    <property type="component" value="Unassembled WGS sequence"/>
</dbReference>
<protein>
    <recommendedName>
        <fullName evidence="2">histidine kinase</fullName>
        <ecNumber evidence="2">2.7.13.3</ecNumber>
    </recommendedName>
</protein>
<dbReference type="SUPFAM" id="SSF55781">
    <property type="entry name" value="GAF domain-like"/>
    <property type="match status" value="1"/>
</dbReference>
<feature type="transmembrane region" description="Helical" evidence="3">
    <location>
        <begin position="281"/>
        <end position="302"/>
    </location>
</feature>
<feature type="signal peptide" evidence="4">
    <location>
        <begin position="1"/>
        <end position="28"/>
    </location>
</feature>
<dbReference type="PRINTS" id="PR00344">
    <property type="entry name" value="BCTRLSENSOR"/>
</dbReference>
<evidence type="ECO:0000259" key="5">
    <source>
        <dbReference type="PROSITE" id="PS50109"/>
    </source>
</evidence>
<dbReference type="EC" id="2.7.13.3" evidence="2"/>
<feature type="transmembrane region" description="Helical" evidence="3">
    <location>
        <begin position="189"/>
        <end position="207"/>
    </location>
</feature>
<feature type="transmembrane region" description="Helical" evidence="3">
    <location>
        <begin position="219"/>
        <end position="244"/>
    </location>
</feature>
<dbReference type="InterPro" id="IPR003018">
    <property type="entry name" value="GAF"/>
</dbReference>
<dbReference type="Gene3D" id="3.30.450.40">
    <property type="match status" value="1"/>
</dbReference>
<feature type="transmembrane region" description="Helical" evidence="3">
    <location>
        <begin position="370"/>
        <end position="389"/>
    </location>
</feature>
<evidence type="ECO:0000313" key="6">
    <source>
        <dbReference type="EMBL" id="MFC0049034.1"/>
    </source>
</evidence>
<dbReference type="Pfam" id="PF07696">
    <property type="entry name" value="7TMR-DISMED2"/>
    <property type="match status" value="1"/>
</dbReference>
<comment type="catalytic activity">
    <reaction evidence="1">
        <text>ATP + protein L-histidine = ADP + protein N-phospho-L-histidine.</text>
        <dbReference type="EC" id="2.7.13.3"/>
    </reaction>
</comment>
<dbReference type="InterPro" id="IPR036890">
    <property type="entry name" value="HATPase_C_sf"/>
</dbReference>
<dbReference type="SUPFAM" id="SSF55874">
    <property type="entry name" value="ATPase domain of HSP90 chaperone/DNA topoisomerase II/histidine kinase"/>
    <property type="match status" value="1"/>
</dbReference>
<dbReference type="InterPro" id="IPR004358">
    <property type="entry name" value="Sig_transdc_His_kin-like_C"/>
</dbReference>
<keyword evidence="4" id="KW-0732">Signal</keyword>
<dbReference type="InterPro" id="IPR011622">
    <property type="entry name" value="7TMR_DISM_rcpt_extracell_dom2"/>
</dbReference>
<evidence type="ECO:0000256" key="1">
    <source>
        <dbReference type="ARBA" id="ARBA00000085"/>
    </source>
</evidence>
<organism evidence="6 7">
    <name type="scientific">Rheinheimera tilapiae</name>
    <dbReference type="NCBI Taxonomy" id="875043"/>
    <lineage>
        <taxon>Bacteria</taxon>
        <taxon>Pseudomonadati</taxon>
        <taxon>Pseudomonadota</taxon>
        <taxon>Gammaproteobacteria</taxon>
        <taxon>Chromatiales</taxon>
        <taxon>Chromatiaceae</taxon>
        <taxon>Rheinheimera</taxon>
    </lineage>
</organism>
<evidence type="ECO:0000256" key="4">
    <source>
        <dbReference type="SAM" id="SignalP"/>
    </source>
</evidence>
<evidence type="ECO:0000256" key="2">
    <source>
        <dbReference type="ARBA" id="ARBA00012438"/>
    </source>
</evidence>
<feature type="domain" description="Histidine kinase" evidence="5">
    <location>
        <begin position="965"/>
        <end position="1107"/>
    </location>
</feature>